<dbReference type="PANTHER" id="PTHR30061:SF50">
    <property type="entry name" value="MALTOSE_MALTODEXTRIN-BINDING PERIPLASMIC PROTEIN"/>
    <property type="match status" value="1"/>
</dbReference>
<keyword evidence="3" id="KW-0732">Signal</keyword>
<reference evidence="4" key="1">
    <citation type="journal article" date="2020" name="mSystems">
        <title>Genome- and Community-Level Interaction Insights into Carbon Utilization and Element Cycling Functions of Hydrothermarchaeota in Hydrothermal Sediment.</title>
        <authorList>
            <person name="Zhou Z."/>
            <person name="Liu Y."/>
            <person name="Xu W."/>
            <person name="Pan J."/>
            <person name="Luo Z.H."/>
            <person name="Li M."/>
        </authorList>
    </citation>
    <scope>NUCLEOTIDE SEQUENCE [LARGE SCALE GENOMIC DNA]</scope>
    <source>
        <strain evidence="4">HyVt-76</strain>
    </source>
</reference>
<comment type="caution">
    <text evidence="4">The sequence shown here is derived from an EMBL/GenBank/DDBJ whole genome shotgun (WGS) entry which is preliminary data.</text>
</comment>
<dbReference type="SUPFAM" id="SSF53850">
    <property type="entry name" value="Periplasmic binding protein-like II"/>
    <property type="match status" value="1"/>
</dbReference>
<organism evidence="4">
    <name type="scientific">Caldithrix abyssi</name>
    <dbReference type="NCBI Taxonomy" id="187145"/>
    <lineage>
        <taxon>Bacteria</taxon>
        <taxon>Pseudomonadati</taxon>
        <taxon>Calditrichota</taxon>
        <taxon>Calditrichia</taxon>
        <taxon>Calditrichales</taxon>
        <taxon>Calditrichaceae</taxon>
        <taxon>Caldithrix</taxon>
    </lineage>
</organism>
<name>A0A7V5H405_CALAY</name>
<dbReference type="Gene3D" id="3.40.190.10">
    <property type="entry name" value="Periplasmic binding protein-like II"/>
    <property type="match status" value="2"/>
</dbReference>
<dbReference type="Proteomes" id="UP000886111">
    <property type="component" value="Unassembled WGS sequence"/>
</dbReference>
<gene>
    <name evidence="4" type="ORF">ENL21_06580</name>
</gene>
<dbReference type="Pfam" id="PF01547">
    <property type="entry name" value="SBP_bac_1"/>
    <property type="match status" value="1"/>
</dbReference>
<protein>
    <submittedName>
        <fullName evidence="4">ABC transporter substrate-binding protein</fullName>
    </submittedName>
</protein>
<evidence type="ECO:0000256" key="1">
    <source>
        <dbReference type="ARBA" id="ARBA00008520"/>
    </source>
</evidence>
<dbReference type="EMBL" id="DRTD01000485">
    <property type="protein sequence ID" value="HHE55431.1"/>
    <property type="molecule type" value="Genomic_DNA"/>
</dbReference>
<dbReference type="CDD" id="cd14750">
    <property type="entry name" value="PBP2_TMBP"/>
    <property type="match status" value="1"/>
</dbReference>
<keyword evidence="2" id="KW-0813">Transport</keyword>
<accession>A0A7V5H405</accession>
<evidence type="ECO:0000256" key="3">
    <source>
        <dbReference type="ARBA" id="ARBA00022729"/>
    </source>
</evidence>
<dbReference type="InterPro" id="IPR006059">
    <property type="entry name" value="SBP"/>
</dbReference>
<evidence type="ECO:0000256" key="2">
    <source>
        <dbReference type="ARBA" id="ARBA00022448"/>
    </source>
</evidence>
<dbReference type="GO" id="GO:0015768">
    <property type="term" value="P:maltose transport"/>
    <property type="evidence" value="ECO:0007669"/>
    <property type="project" value="TreeGrafter"/>
</dbReference>
<sequence length="466" mass="53384">MTARRNVIWNVVTFLKKIHRQKSGMVFTHKQQNKLLLILGVTLLLVLACGQSGKNARQQFDDDSTLVFKHFKLANARQAFKKAIAQFEKNNPGVKVKEEILPSNTNIQHQFYVTSLEARSSDFDVFLIDVIWTPEFSLAGWLEDLSDLLSPEERSDFFHAPIQADIYRGRLYAIPWYIDAGVLYYRKDLLQKYGFSPPVTFEELVNQAQVILRNEKRPDLNGFLWQGKQYEGLICTANEIISGFGGQIIDARGKAHLTDPATRQALQWLKDCIYLYKISPAWVLSADEESTRLSFLNGHTLFLRNWPYCWTFFQREDSKVRGKVGVTHIPALAGITGKSTLGGWQLAINRFSAKKELTKRLVSFLASPQMQLQFALEVGTKPTRKPLYQNPFLIKEQPFIVKLFPILENTIPRPVTPLYSQISQILQVEFSAILSNIRPVDKALKSAKVQIEHVLELEELKKEIEK</sequence>
<evidence type="ECO:0000313" key="4">
    <source>
        <dbReference type="EMBL" id="HHE55431.1"/>
    </source>
</evidence>
<dbReference type="PANTHER" id="PTHR30061">
    <property type="entry name" value="MALTOSE-BINDING PERIPLASMIC PROTEIN"/>
    <property type="match status" value="1"/>
</dbReference>
<proteinExistence type="inferred from homology"/>
<dbReference type="GO" id="GO:1901982">
    <property type="term" value="F:maltose binding"/>
    <property type="evidence" value="ECO:0007669"/>
    <property type="project" value="TreeGrafter"/>
</dbReference>
<dbReference type="GO" id="GO:0055052">
    <property type="term" value="C:ATP-binding cassette (ABC) transporter complex, substrate-binding subunit-containing"/>
    <property type="evidence" value="ECO:0007669"/>
    <property type="project" value="TreeGrafter"/>
</dbReference>
<comment type="similarity">
    <text evidence="1">Belongs to the bacterial solute-binding protein 1 family.</text>
</comment>
<dbReference type="GO" id="GO:0042956">
    <property type="term" value="P:maltodextrin transmembrane transport"/>
    <property type="evidence" value="ECO:0007669"/>
    <property type="project" value="TreeGrafter"/>
</dbReference>
<dbReference type="AlphaFoldDB" id="A0A7V5H405"/>